<dbReference type="GO" id="GO:0009166">
    <property type="term" value="P:nucleotide catabolic process"/>
    <property type="evidence" value="ECO:0007669"/>
    <property type="project" value="InterPro"/>
</dbReference>
<protein>
    <recommendedName>
        <fullName evidence="1">5'-Nucleotidase C-terminal domain-containing protein</fullName>
    </recommendedName>
</protein>
<dbReference type="SUPFAM" id="SSF55816">
    <property type="entry name" value="5'-nucleotidase (syn. UDP-sugar hydrolase), C-terminal domain"/>
    <property type="match status" value="1"/>
</dbReference>
<dbReference type="Pfam" id="PF02872">
    <property type="entry name" value="5_nucleotid_C"/>
    <property type="match status" value="1"/>
</dbReference>
<accession>A0A382V787</accession>
<evidence type="ECO:0000259" key="1">
    <source>
        <dbReference type="Pfam" id="PF02872"/>
    </source>
</evidence>
<dbReference type="InterPro" id="IPR036907">
    <property type="entry name" value="5'-Nucleotdase_C_sf"/>
</dbReference>
<dbReference type="Gene3D" id="3.90.780.10">
    <property type="entry name" value="5'-Nucleotidase, C-terminal domain"/>
    <property type="match status" value="1"/>
</dbReference>
<dbReference type="PRINTS" id="PR01607">
    <property type="entry name" value="APYRASEFAMLY"/>
</dbReference>
<dbReference type="InterPro" id="IPR008334">
    <property type="entry name" value="5'-Nucleotdase_C"/>
</dbReference>
<dbReference type="EMBL" id="UINC01149767">
    <property type="protein sequence ID" value="SVD42436.1"/>
    <property type="molecule type" value="Genomic_DNA"/>
</dbReference>
<evidence type="ECO:0000313" key="2">
    <source>
        <dbReference type="EMBL" id="SVD42436.1"/>
    </source>
</evidence>
<feature type="domain" description="5'-Nucleotidase C-terminal" evidence="1">
    <location>
        <begin position="55"/>
        <end position="203"/>
    </location>
</feature>
<dbReference type="InterPro" id="IPR006179">
    <property type="entry name" value="5_nucleotidase/apyrase"/>
</dbReference>
<sequence>YMKRGKKRFSWEADMRFVDTKHIQEDEAIASKVKGYEKYLSKELDIEIGKTLSELDSRKKTVRTEEAAIGNLIADAMREGVEAEICITNGGGIRAKKIYSPDTMITRKDILTELPFGNVVVKLELTGAQIFDALENGVSEVERNSGRFPQVSGMSFTYNPKAKAGSRVNSVKIGTSPLNKGKTYTVATNDYMAKGGDGYSVFKKGKFIIDASGATLMASMVMDYIKAKGSVSPKVEGRIVAQ</sequence>
<gene>
    <name evidence="2" type="ORF">METZ01_LOCUS395290</name>
</gene>
<reference evidence="2" key="1">
    <citation type="submission" date="2018-05" db="EMBL/GenBank/DDBJ databases">
        <authorList>
            <person name="Lanie J.A."/>
            <person name="Ng W.-L."/>
            <person name="Kazmierczak K.M."/>
            <person name="Andrzejewski T.M."/>
            <person name="Davidsen T.M."/>
            <person name="Wayne K.J."/>
            <person name="Tettelin H."/>
            <person name="Glass J.I."/>
            <person name="Rusch D."/>
            <person name="Podicherti R."/>
            <person name="Tsui H.-C.T."/>
            <person name="Winkler M.E."/>
        </authorList>
    </citation>
    <scope>NUCLEOTIDE SEQUENCE</scope>
</reference>
<dbReference type="AlphaFoldDB" id="A0A382V787"/>
<feature type="non-terminal residue" evidence="2">
    <location>
        <position position="1"/>
    </location>
</feature>
<proteinExistence type="predicted"/>
<dbReference type="PANTHER" id="PTHR11575">
    <property type="entry name" value="5'-NUCLEOTIDASE-RELATED"/>
    <property type="match status" value="1"/>
</dbReference>
<name>A0A382V787_9ZZZZ</name>
<organism evidence="2">
    <name type="scientific">marine metagenome</name>
    <dbReference type="NCBI Taxonomy" id="408172"/>
    <lineage>
        <taxon>unclassified sequences</taxon>
        <taxon>metagenomes</taxon>
        <taxon>ecological metagenomes</taxon>
    </lineage>
</organism>
<dbReference type="PANTHER" id="PTHR11575:SF24">
    <property type="entry name" value="5'-NUCLEOTIDASE"/>
    <property type="match status" value="1"/>
</dbReference>
<dbReference type="GO" id="GO:0016787">
    <property type="term" value="F:hydrolase activity"/>
    <property type="evidence" value="ECO:0007669"/>
    <property type="project" value="InterPro"/>
</dbReference>